<dbReference type="Gene3D" id="3.30.70.270">
    <property type="match status" value="1"/>
</dbReference>
<evidence type="ECO:0000259" key="6">
    <source>
        <dbReference type="PROSITE" id="PS50887"/>
    </source>
</evidence>
<keyword evidence="3" id="KW-0597">Phosphoprotein</keyword>
<keyword evidence="8" id="KW-1185">Reference proteome</keyword>
<dbReference type="GO" id="GO:0000160">
    <property type="term" value="P:phosphorelay signal transduction system"/>
    <property type="evidence" value="ECO:0007669"/>
    <property type="project" value="InterPro"/>
</dbReference>
<sequence length="331" mass="36773">MTSDVVLCVDDDHTVLRSLRSLLVARLEPGTRVEIAESGAEALEILEELDAEGLACSVLLSDFIMPGMRGDELLVQVHQRWPHTLNVMLTGQSDLEGVKRSINEAALYRFIEKPFDNEDLVLTLQTARHAYRQGRELALRNAELLRLNRELEAKVAERTAQLETANRELQRLSSTDALTGLANRRRLDEALEQEWRRSGRAEHALALILLDIDHFKRVNDEHGHPVGDQVLTELAHLLRQGVRGTDLVGRWGGEEFLILCPDTGPAGALALAEKLRESIAAHAFPVVGHKTSSFGVATLRPSDEVPALLARADAALYRSKHEGRNRVSHEA</sequence>
<feature type="domain" description="Response regulatory" evidence="5">
    <location>
        <begin position="5"/>
        <end position="128"/>
    </location>
</feature>
<keyword evidence="4" id="KW-0175">Coiled coil</keyword>
<evidence type="ECO:0000256" key="2">
    <source>
        <dbReference type="ARBA" id="ARBA00034247"/>
    </source>
</evidence>
<comment type="caution">
    <text evidence="7">The sequence shown here is derived from an EMBL/GenBank/DDBJ whole genome shotgun (WGS) entry which is preliminary data.</text>
</comment>
<organism evidence="7 8">
    <name type="scientific">Inhella proteolytica</name>
    <dbReference type="NCBI Taxonomy" id="2795029"/>
    <lineage>
        <taxon>Bacteria</taxon>
        <taxon>Pseudomonadati</taxon>
        <taxon>Pseudomonadota</taxon>
        <taxon>Betaproteobacteria</taxon>
        <taxon>Burkholderiales</taxon>
        <taxon>Sphaerotilaceae</taxon>
        <taxon>Inhella</taxon>
    </lineage>
</organism>
<evidence type="ECO:0000256" key="1">
    <source>
        <dbReference type="ARBA" id="ARBA00012528"/>
    </source>
</evidence>
<dbReference type="NCBIfam" id="TIGR00254">
    <property type="entry name" value="GGDEF"/>
    <property type="match status" value="1"/>
</dbReference>
<evidence type="ECO:0000256" key="3">
    <source>
        <dbReference type="PROSITE-ProRule" id="PRU00169"/>
    </source>
</evidence>
<dbReference type="PANTHER" id="PTHR45138">
    <property type="entry name" value="REGULATORY COMPONENTS OF SENSORY TRANSDUCTION SYSTEM"/>
    <property type="match status" value="1"/>
</dbReference>
<feature type="domain" description="GGDEF" evidence="6">
    <location>
        <begin position="203"/>
        <end position="331"/>
    </location>
</feature>
<dbReference type="EMBL" id="JAEDAK010000003">
    <property type="protein sequence ID" value="MBH9576411.1"/>
    <property type="molecule type" value="Genomic_DNA"/>
</dbReference>
<dbReference type="SMART" id="SM00267">
    <property type="entry name" value="GGDEF"/>
    <property type="match status" value="1"/>
</dbReference>
<dbReference type="InterPro" id="IPR000160">
    <property type="entry name" value="GGDEF_dom"/>
</dbReference>
<reference evidence="7" key="1">
    <citation type="submission" date="2020-12" db="EMBL/GenBank/DDBJ databases">
        <title>The genome sequence of Inhella sp. 1Y17.</title>
        <authorList>
            <person name="Liu Y."/>
        </authorList>
    </citation>
    <scope>NUCLEOTIDE SEQUENCE</scope>
    <source>
        <strain evidence="7">1Y17</strain>
    </source>
</reference>
<feature type="modified residue" description="4-aspartylphosphate" evidence="3">
    <location>
        <position position="62"/>
    </location>
</feature>
<dbReference type="RefSeq" id="WP_198110031.1">
    <property type="nucleotide sequence ID" value="NZ_JAEDAK010000003.1"/>
</dbReference>
<feature type="coiled-coil region" evidence="4">
    <location>
        <begin position="141"/>
        <end position="175"/>
    </location>
</feature>
<dbReference type="Gene3D" id="3.40.50.2300">
    <property type="match status" value="1"/>
</dbReference>
<dbReference type="CDD" id="cd01949">
    <property type="entry name" value="GGDEF"/>
    <property type="match status" value="1"/>
</dbReference>
<dbReference type="EC" id="2.7.7.65" evidence="1"/>
<evidence type="ECO:0000256" key="4">
    <source>
        <dbReference type="SAM" id="Coils"/>
    </source>
</evidence>
<dbReference type="InterPro" id="IPR043128">
    <property type="entry name" value="Rev_trsase/Diguanyl_cyclase"/>
</dbReference>
<protein>
    <recommendedName>
        <fullName evidence="1">diguanylate cyclase</fullName>
        <ecNumber evidence="1">2.7.7.65</ecNumber>
    </recommendedName>
</protein>
<dbReference type="Pfam" id="PF00072">
    <property type="entry name" value="Response_reg"/>
    <property type="match status" value="1"/>
</dbReference>
<dbReference type="SMART" id="SM00448">
    <property type="entry name" value="REC"/>
    <property type="match status" value="1"/>
</dbReference>
<gene>
    <name evidence="7" type="ORF">I7X39_05775</name>
</gene>
<evidence type="ECO:0000313" key="8">
    <source>
        <dbReference type="Proteomes" id="UP000613266"/>
    </source>
</evidence>
<dbReference type="InterPro" id="IPR001789">
    <property type="entry name" value="Sig_transdc_resp-reg_receiver"/>
</dbReference>
<evidence type="ECO:0000259" key="5">
    <source>
        <dbReference type="PROSITE" id="PS50110"/>
    </source>
</evidence>
<name>A0A931IZ10_9BURK</name>
<proteinExistence type="predicted"/>
<dbReference type="FunFam" id="3.30.70.270:FF:000001">
    <property type="entry name" value="Diguanylate cyclase domain protein"/>
    <property type="match status" value="1"/>
</dbReference>
<dbReference type="PROSITE" id="PS50110">
    <property type="entry name" value="RESPONSE_REGULATORY"/>
    <property type="match status" value="1"/>
</dbReference>
<dbReference type="AlphaFoldDB" id="A0A931IZ10"/>
<comment type="catalytic activity">
    <reaction evidence="2">
        <text>2 GTP = 3',3'-c-di-GMP + 2 diphosphate</text>
        <dbReference type="Rhea" id="RHEA:24898"/>
        <dbReference type="ChEBI" id="CHEBI:33019"/>
        <dbReference type="ChEBI" id="CHEBI:37565"/>
        <dbReference type="ChEBI" id="CHEBI:58805"/>
        <dbReference type="EC" id="2.7.7.65"/>
    </reaction>
</comment>
<dbReference type="SUPFAM" id="SSF52172">
    <property type="entry name" value="CheY-like"/>
    <property type="match status" value="1"/>
</dbReference>
<dbReference type="PANTHER" id="PTHR45138:SF9">
    <property type="entry name" value="DIGUANYLATE CYCLASE DGCM-RELATED"/>
    <property type="match status" value="1"/>
</dbReference>
<dbReference type="InterPro" id="IPR011006">
    <property type="entry name" value="CheY-like_superfamily"/>
</dbReference>
<dbReference type="GO" id="GO:0052621">
    <property type="term" value="F:diguanylate cyclase activity"/>
    <property type="evidence" value="ECO:0007669"/>
    <property type="project" value="UniProtKB-EC"/>
</dbReference>
<dbReference type="Pfam" id="PF00990">
    <property type="entry name" value="GGDEF"/>
    <property type="match status" value="1"/>
</dbReference>
<evidence type="ECO:0000313" key="7">
    <source>
        <dbReference type="EMBL" id="MBH9576411.1"/>
    </source>
</evidence>
<dbReference type="PROSITE" id="PS50887">
    <property type="entry name" value="GGDEF"/>
    <property type="match status" value="1"/>
</dbReference>
<dbReference type="SUPFAM" id="SSF55073">
    <property type="entry name" value="Nucleotide cyclase"/>
    <property type="match status" value="1"/>
</dbReference>
<accession>A0A931IZ10</accession>
<dbReference type="InterPro" id="IPR050469">
    <property type="entry name" value="Diguanylate_Cyclase"/>
</dbReference>
<dbReference type="InterPro" id="IPR029787">
    <property type="entry name" value="Nucleotide_cyclase"/>
</dbReference>
<dbReference type="Proteomes" id="UP000613266">
    <property type="component" value="Unassembled WGS sequence"/>
</dbReference>